<evidence type="ECO:0000256" key="3">
    <source>
        <dbReference type="ARBA" id="ARBA00022989"/>
    </source>
</evidence>
<evidence type="ECO:0000259" key="8">
    <source>
        <dbReference type="Pfam" id="PF20684"/>
    </source>
</evidence>
<feature type="transmembrane region" description="Helical" evidence="7">
    <location>
        <begin position="163"/>
        <end position="183"/>
    </location>
</feature>
<feature type="region of interest" description="Disordered" evidence="6">
    <location>
        <begin position="326"/>
        <end position="416"/>
    </location>
</feature>
<evidence type="ECO:0000256" key="1">
    <source>
        <dbReference type="ARBA" id="ARBA00004141"/>
    </source>
</evidence>
<evidence type="ECO:0000313" key="10">
    <source>
        <dbReference type="Proteomes" id="UP000077069"/>
    </source>
</evidence>
<evidence type="ECO:0000256" key="7">
    <source>
        <dbReference type="SAM" id="Phobius"/>
    </source>
</evidence>
<keyword evidence="2 7" id="KW-0812">Transmembrane</keyword>
<gene>
    <name evidence="9" type="ORF">CC84DRAFT_1147742</name>
</gene>
<comment type="subcellular location">
    <subcellularLocation>
        <location evidence="1">Membrane</location>
        <topology evidence="1">Multi-pass membrane protein</topology>
    </subcellularLocation>
</comment>
<accession>A0A177CDE9</accession>
<evidence type="ECO:0000313" key="9">
    <source>
        <dbReference type="EMBL" id="OAG04829.1"/>
    </source>
</evidence>
<organism evidence="9 10">
    <name type="scientific">Paraphaeosphaeria sporulosa</name>
    <dbReference type="NCBI Taxonomy" id="1460663"/>
    <lineage>
        <taxon>Eukaryota</taxon>
        <taxon>Fungi</taxon>
        <taxon>Dikarya</taxon>
        <taxon>Ascomycota</taxon>
        <taxon>Pezizomycotina</taxon>
        <taxon>Dothideomycetes</taxon>
        <taxon>Pleosporomycetidae</taxon>
        <taxon>Pleosporales</taxon>
        <taxon>Massarineae</taxon>
        <taxon>Didymosphaeriaceae</taxon>
        <taxon>Paraphaeosphaeria</taxon>
    </lineage>
</organism>
<feature type="transmembrane region" description="Helical" evidence="7">
    <location>
        <begin position="231"/>
        <end position="255"/>
    </location>
</feature>
<feature type="transmembrane region" description="Helical" evidence="7">
    <location>
        <begin position="27"/>
        <end position="54"/>
    </location>
</feature>
<feature type="transmembrane region" description="Helical" evidence="7">
    <location>
        <begin position="74"/>
        <end position="100"/>
    </location>
</feature>
<keyword evidence="3 7" id="KW-1133">Transmembrane helix</keyword>
<dbReference type="Pfam" id="PF20684">
    <property type="entry name" value="Fung_rhodopsin"/>
    <property type="match status" value="1"/>
</dbReference>
<evidence type="ECO:0000256" key="4">
    <source>
        <dbReference type="ARBA" id="ARBA00023136"/>
    </source>
</evidence>
<dbReference type="InterPro" id="IPR052337">
    <property type="entry name" value="SAT4-like"/>
</dbReference>
<proteinExistence type="inferred from homology"/>
<keyword evidence="10" id="KW-1185">Reference proteome</keyword>
<feature type="transmembrane region" description="Helical" evidence="7">
    <location>
        <begin position="112"/>
        <end position="143"/>
    </location>
</feature>
<dbReference type="Proteomes" id="UP000077069">
    <property type="component" value="Unassembled WGS sequence"/>
</dbReference>
<evidence type="ECO:0000256" key="5">
    <source>
        <dbReference type="ARBA" id="ARBA00038359"/>
    </source>
</evidence>
<reference evidence="9 10" key="1">
    <citation type="submission" date="2016-05" db="EMBL/GenBank/DDBJ databases">
        <title>Comparative analysis of secretome profiles of manganese(II)-oxidizing ascomycete fungi.</title>
        <authorList>
            <consortium name="DOE Joint Genome Institute"/>
            <person name="Zeiner C.A."/>
            <person name="Purvine S.O."/>
            <person name="Zink E.M."/>
            <person name="Wu S."/>
            <person name="Pasa-Tolic L."/>
            <person name="Chaput D.L."/>
            <person name="Haridas S."/>
            <person name="Grigoriev I.V."/>
            <person name="Santelli C.M."/>
            <person name="Hansel C.M."/>
        </authorList>
    </citation>
    <scope>NUCLEOTIDE SEQUENCE [LARGE SCALE GENOMIC DNA]</scope>
    <source>
        <strain evidence="9 10">AP3s5-JAC2a</strain>
    </source>
</reference>
<dbReference type="GeneID" id="28760090"/>
<sequence length="416" mass="45598">MRLPPPEVLLSWPAPNYTDPVTRGNTLVIVNVVLISFTVMLIFAGGLTAAVLLANQHYGWDRHVYDIPLTKLKPTLQIAMAAKLLFTAAATFTRLSLFCFYYRLLKDTSKGFYVWVVHANVVYTICIFVTFVFLIVFLCTPVSMYWTYGAPEGKCLNEGTATLIAGIINVIADFACTVTPIPMVMSLKMPRRQRFAVIVLFSLGFFVTAAGSVRTYYIYESLVVQYDTTWYAYPLWIAAAIEIDLGVICASAPVLRPLLAKLHLSFSSIGTTGKNSTRDTEHFRSLPGGDAHTVSTDRRSMLWFKTDSRPLSRVEKGELDAYEMDARQGSAHARGQVDPRSLPSSPAPASPGVGSMVTETNCESGVGGSMGRAPQHAWPSTETHIESGARGAASPVSEPIRLGHTRAANPVSRAWF</sequence>
<name>A0A177CDE9_9PLEO</name>
<dbReference type="PANTHER" id="PTHR33048">
    <property type="entry name" value="PTH11-LIKE INTEGRAL MEMBRANE PROTEIN (AFU_ORTHOLOGUE AFUA_5G11245)"/>
    <property type="match status" value="1"/>
</dbReference>
<feature type="domain" description="Rhodopsin" evidence="8">
    <location>
        <begin position="38"/>
        <end position="260"/>
    </location>
</feature>
<evidence type="ECO:0000256" key="2">
    <source>
        <dbReference type="ARBA" id="ARBA00022692"/>
    </source>
</evidence>
<dbReference type="InParanoid" id="A0A177CDE9"/>
<dbReference type="RefSeq" id="XP_018035194.1">
    <property type="nucleotide sequence ID" value="XM_018176604.1"/>
</dbReference>
<dbReference type="InterPro" id="IPR049326">
    <property type="entry name" value="Rhodopsin_dom_fungi"/>
</dbReference>
<dbReference type="GO" id="GO:0016020">
    <property type="term" value="C:membrane"/>
    <property type="evidence" value="ECO:0007669"/>
    <property type="project" value="UniProtKB-SubCell"/>
</dbReference>
<dbReference type="OrthoDB" id="4525788at2759"/>
<evidence type="ECO:0000256" key="6">
    <source>
        <dbReference type="SAM" id="MobiDB-lite"/>
    </source>
</evidence>
<comment type="similarity">
    <text evidence="5">Belongs to the SAT4 family.</text>
</comment>
<protein>
    <recommendedName>
        <fullName evidence="8">Rhodopsin domain-containing protein</fullName>
    </recommendedName>
</protein>
<feature type="transmembrane region" description="Helical" evidence="7">
    <location>
        <begin position="195"/>
        <end position="219"/>
    </location>
</feature>
<dbReference type="AlphaFoldDB" id="A0A177CDE9"/>
<dbReference type="EMBL" id="KV441553">
    <property type="protein sequence ID" value="OAG04829.1"/>
    <property type="molecule type" value="Genomic_DNA"/>
</dbReference>
<keyword evidence="4 7" id="KW-0472">Membrane</keyword>
<feature type="region of interest" description="Disordered" evidence="6">
    <location>
        <begin position="272"/>
        <end position="292"/>
    </location>
</feature>
<dbReference type="PANTHER" id="PTHR33048:SF129">
    <property type="entry name" value="INTEGRAL MEMBRANE PROTEIN-RELATED"/>
    <property type="match status" value="1"/>
</dbReference>